<dbReference type="PATRIC" id="fig|1486262.3.peg.2828"/>
<reference evidence="2 3" key="1">
    <citation type="journal article" date="2015" name="Genome Announc.">
        <title>Complete genome sequence of Martelella endophytica YC6887, which has antifungal activity associated with a halophyte.</title>
        <authorList>
            <person name="Khan A."/>
            <person name="Khan H."/>
            <person name="Chung E.J."/>
            <person name="Hossain M.T."/>
            <person name="Chung Y.R."/>
        </authorList>
    </citation>
    <scope>NUCLEOTIDE SEQUENCE [LARGE SCALE GENOMIC DNA]</scope>
    <source>
        <strain evidence="2">YC6887</strain>
    </source>
</reference>
<dbReference type="KEGG" id="mey:TM49_13700"/>
<dbReference type="EMBL" id="CP010803">
    <property type="protein sequence ID" value="AJY46495.1"/>
    <property type="molecule type" value="Genomic_DNA"/>
</dbReference>
<dbReference type="Proteomes" id="UP000032611">
    <property type="component" value="Chromosome"/>
</dbReference>
<keyword evidence="1" id="KW-0812">Transmembrane</keyword>
<gene>
    <name evidence="2" type="ORF">TM49_13700</name>
</gene>
<keyword evidence="1" id="KW-1133">Transmembrane helix</keyword>
<feature type="transmembrane region" description="Helical" evidence="1">
    <location>
        <begin position="12"/>
        <end position="33"/>
    </location>
</feature>
<protein>
    <recommendedName>
        <fullName evidence="4">NAD(P)+ transhydrogenase beta chain</fullName>
    </recommendedName>
</protein>
<dbReference type="HOGENOM" id="CLU_184260_0_0_5"/>
<accession>A0A0D5LRE3</accession>
<dbReference type="AlphaFoldDB" id="A0A0D5LRE3"/>
<evidence type="ECO:0000313" key="2">
    <source>
        <dbReference type="EMBL" id="AJY46495.1"/>
    </source>
</evidence>
<keyword evidence="3" id="KW-1185">Reference proteome</keyword>
<proteinExistence type="predicted"/>
<evidence type="ECO:0000256" key="1">
    <source>
        <dbReference type="SAM" id="Phobius"/>
    </source>
</evidence>
<name>A0A0D5LRE3_MAREN</name>
<evidence type="ECO:0000313" key="3">
    <source>
        <dbReference type="Proteomes" id="UP000032611"/>
    </source>
</evidence>
<evidence type="ECO:0008006" key="4">
    <source>
        <dbReference type="Google" id="ProtNLM"/>
    </source>
</evidence>
<feature type="transmembrane region" description="Helical" evidence="1">
    <location>
        <begin position="39"/>
        <end position="59"/>
    </location>
</feature>
<keyword evidence="1" id="KW-0472">Membrane</keyword>
<sequence length="83" mass="8769">MEKPTYRSSKRFMSISHAFAWLVIFVVVAAASAGSAGALALAPTVVPLMAGMILALLGIHRGLGSVDMHTIARYGRDQPAKES</sequence>
<dbReference type="STRING" id="1486262.TM49_13700"/>
<organism evidence="2 3">
    <name type="scientific">Martelella endophytica</name>
    <dbReference type="NCBI Taxonomy" id="1486262"/>
    <lineage>
        <taxon>Bacteria</taxon>
        <taxon>Pseudomonadati</taxon>
        <taxon>Pseudomonadota</taxon>
        <taxon>Alphaproteobacteria</taxon>
        <taxon>Hyphomicrobiales</taxon>
        <taxon>Aurantimonadaceae</taxon>
        <taxon>Martelella</taxon>
    </lineage>
</organism>
<dbReference type="RefSeq" id="WP_045682047.1">
    <property type="nucleotide sequence ID" value="NZ_CP010803.1"/>
</dbReference>